<dbReference type="Gene3D" id="3.20.20.30">
    <property type="entry name" value="Luciferase-like domain"/>
    <property type="match status" value="2"/>
</dbReference>
<dbReference type="EMBL" id="JACHIT010000001">
    <property type="protein sequence ID" value="MBB5912821.1"/>
    <property type="molecule type" value="Genomic_DNA"/>
</dbReference>
<dbReference type="SUPFAM" id="SSF51679">
    <property type="entry name" value="Bacterial luciferase-like"/>
    <property type="match status" value="1"/>
</dbReference>
<dbReference type="GO" id="GO:0005829">
    <property type="term" value="C:cytosol"/>
    <property type="evidence" value="ECO:0007669"/>
    <property type="project" value="TreeGrafter"/>
</dbReference>
<dbReference type="InterPro" id="IPR011251">
    <property type="entry name" value="Luciferase-like_dom"/>
</dbReference>
<feature type="domain" description="Luciferase-like" evidence="1">
    <location>
        <begin position="19"/>
        <end position="116"/>
    </location>
</feature>
<accession>A0A7W9PB24</accession>
<protein>
    <submittedName>
        <fullName evidence="2">Putative F420-dependent oxidoreductase</fullName>
    </submittedName>
</protein>
<reference evidence="2 3" key="1">
    <citation type="submission" date="2020-08" db="EMBL/GenBank/DDBJ databases">
        <title>Sequencing the genomes of 1000 actinobacteria strains.</title>
        <authorList>
            <person name="Klenk H.-P."/>
        </authorList>
    </citation>
    <scope>NUCLEOTIDE SEQUENCE [LARGE SCALE GENOMIC DNA]</scope>
    <source>
        <strain evidence="2 3">DSM 43582</strain>
    </source>
</reference>
<dbReference type="NCBIfam" id="TIGR03620">
    <property type="entry name" value="F420_MSMEG_4141"/>
    <property type="match status" value="1"/>
</dbReference>
<evidence type="ECO:0000259" key="1">
    <source>
        <dbReference type="Pfam" id="PF00296"/>
    </source>
</evidence>
<dbReference type="InterPro" id="IPR019922">
    <property type="entry name" value="Lucif-like_OxRdatse_MSMEG_4141"/>
</dbReference>
<dbReference type="GO" id="GO:0016705">
    <property type="term" value="F:oxidoreductase activity, acting on paired donors, with incorporation or reduction of molecular oxygen"/>
    <property type="evidence" value="ECO:0007669"/>
    <property type="project" value="InterPro"/>
</dbReference>
<evidence type="ECO:0000313" key="3">
    <source>
        <dbReference type="Proteomes" id="UP000540412"/>
    </source>
</evidence>
<dbReference type="InterPro" id="IPR050766">
    <property type="entry name" value="Bact_Lucif_Oxidored"/>
</dbReference>
<dbReference type="PANTHER" id="PTHR30137:SF18">
    <property type="entry name" value="CONSERVED PROTEIN"/>
    <property type="match status" value="1"/>
</dbReference>
<dbReference type="InterPro" id="IPR036661">
    <property type="entry name" value="Luciferase-like_sf"/>
</dbReference>
<proteinExistence type="predicted"/>
<comment type="caution">
    <text evidence="2">The sequence shown here is derived from an EMBL/GenBank/DDBJ whole genome shotgun (WGS) entry which is preliminary data.</text>
</comment>
<evidence type="ECO:0000313" key="2">
    <source>
        <dbReference type="EMBL" id="MBB5912821.1"/>
    </source>
</evidence>
<name>A0A7W9PB24_9NOCA</name>
<keyword evidence="3" id="KW-1185">Reference proteome</keyword>
<dbReference type="PANTHER" id="PTHR30137">
    <property type="entry name" value="LUCIFERASE-LIKE MONOOXYGENASE"/>
    <property type="match status" value="1"/>
</dbReference>
<dbReference type="RefSeq" id="WP_040745878.1">
    <property type="nucleotide sequence ID" value="NZ_JACHIT010000001.1"/>
</dbReference>
<gene>
    <name evidence="2" type="ORF">BJY24_001688</name>
</gene>
<dbReference type="Pfam" id="PF00296">
    <property type="entry name" value="Bac_luciferase"/>
    <property type="match status" value="1"/>
</dbReference>
<dbReference type="Proteomes" id="UP000540412">
    <property type="component" value="Unassembled WGS sequence"/>
</dbReference>
<organism evidence="2 3">
    <name type="scientific">Nocardia transvalensis</name>
    <dbReference type="NCBI Taxonomy" id="37333"/>
    <lineage>
        <taxon>Bacteria</taxon>
        <taxon>Bacillati</taxon>
        <taxon>Actinomycetota</taxon>
        <taxon>Actinomycetes</taxon>
        <taxon>Mycobacteriales</taxon>
        <taxon>Nocardiaceae</taxon>
        <taxon>Nocardia</taxon>
    </lineage>
</organism>
<dbReference type="AlphaFoldDB" id="A0A7W9PB24"/>
<sequence length="277" mass="30123">MTIQGLGRFGVWRYYAGFTPEHARELAGLGYSTLWLGGSPPADLPVVESLLEATETQRVATSIVNIWSAPAKQVADSFHRIEARFPGRFLLGVGAGHPEHDSAFRKPYDALVEYLDELDEAGVPKESRALAALGPRVLELARDRTAGALPYLTTPEHTRRAREILGEDTLLVAENKVTLDTDVDRARRTGRGSVGFYLDLRNYVSNLRRLGFTEEDVTKPGSDRLIDALALHGTADEIATGLTAHLTAGADHIAIQPLDEDYLATLRALATAMGAHA</sequence>